<gene>
    <name evidence="1" type="ORF">CBW57_06615</name>
</gene>
<protein>
    <submittedName>
        <fullName evidence="1">Uncharacterized protein</fullName>
    </submittedName>
</protein>
<evidence type="ECO:0000313" key="1">
    <source>
        <dbReference type="EMBL" id="OVZ87922.1"/>
    </source>
</evidence>
<dbReference type="EMBL" id="NHOI01000009">
    <property type="protein sequence ID" value="OVZ87922.1"/>
    <property type="molecule type" value="Genomic_DNA"/>
</dbReference>
<comment type="caution">
    <text evidence="1">The sequence shown here is derived from an EMBL/GenBank/DDBJ whole genome shotgun (WGS) entry which is preliminary data.</text>
</comment>
<organism evidence="1 2">
    <name type="scientific">Yersinia intermedia</name>
    <dbReference type="NCBI Taxonomy" id="631"/>
    <lineage>
        <taxon>Bacteria</taxon>
        <taxon>Pseudomonadati</taxon>
        <taxon>Pseudomonadota</taxon>
        <taxon>Gammaproteobacteria</taxon>
        <taxon>Enterobacterales</taxon>
        <taxon>Yersiniaceae</taxon>
        <taxon>Yersinia</taxon>
    </lineage>
</organism>
<dbReference type="AlphaFoldDB" id="A0A209A590"/>
<proteinExistence type="predicted"/>
<name>A0A209A590_YERIN</name>
<sequence>MSAAANWSYTATATLWKKSGPPDEYGKQAWLPPIQIMCDYGGDATAKLGDIGLEFVIKNTHWTEYADAERGDYILIGDSVATDPTKVNGADEVRHIIRYADTFERIADDYAIITGV</sequence>
<reference evidence="1 2" key="1">
    <citation type="submission" date="2017-05" db="EMBL/GenBank/DDBJ databases">
        <title>Whole genome sequencing of Yersinia kristensenii.</title>
        <authorList>
            <person name="Campioni F."/>
        </authorList>
    </citation>
    <scope>NUCLEOTIDE SEQUENCE [LARGE SCALE GENOMIC DNA]</scope>
    <source>
        <strain evidence="1 2">CFSAN060536</strain>
    </source>
</reference>
<dbReference type="Proteomes" id="UP000196440">
    <property type="component" value="Unassembled WGS sequence"/>
</dbReference>
<accession>A0A209A590</accession>
<dbReference type="RefSeq" id="WP_087815626.1">
    <property type="nucleotide sequence ID" value="NZ_NHOI01000009.1"/>
</dbReference>
<evidence type="ECO:0000313" key="2">
    <source>
        <dbReference type="Proteomes" id="UP000196440"/>
    </source>
</evidence>